<dbReference type="PANTHER" id="PTHR10682:SF10">
    <property type="entry name" value="POLYNUCLEOTIDE ADENYLYLTRANSFERASE"/>
    <property type="match status" value="1"/>
</dbReference>
<evidence type="ECO:0000256" key="13">
    <source>
        <dbReference type="ARBA" id="ARBA00048830"/>
    </source>
</evidence>
<dbReference type="GO" id="GO:0006397">
    <property type="term" value="P:mRNA processing"/>
    <property type="evidence" value="ECO:0007669"/>
    <property type="project" value="UniProtKB-KW"/>
</dbReference>
<comment type="subcellular location">
    <subcellularLocation>
        <location evidence="3">Nucleus</location>
    </subcellularLocation>
</comment>
<evidence type="ECO:0000256" key="5">
    <source>
        <dbReference type="ARBA" id="ARBA00012388"/>
    </source>
</evidence>
<name>A0A914DLI4_9BILA</name>
<keyword evidence="12" id="KW-0539">Nucleus</keyword>
<feature type="compositionally biased region" description="Low complexity" evidence="14">
    <location>
        <begin position="532"/>
        <end position="550"/>
    </location>
</feature>
<feature type="compositionally biased region" description="Polar residues" evidence="14">
    <location>
        <begin position="507"/>
        <end position="525"/>
    </location>
</feature>
<dbReference type="Proteomes" id="UP000887540">
    <property type="component" value="Unplaced"/>
</dbReference>
<evidence type="ECO:0000256" key="6">
    <source>
        <dbReference type="ARBA" id="ARBA00022664"/>
    </source>
</evidence>
<dbReference type="PANTHER" id="PTHR10682">
    <property type="entry name" value="POLY A POLYMERASE"/>
    <property type="match status" value="1"/>
</dbReference>
<dbReference type="Pfam" id="PF04928">
    <property type="entry name" value="PAP_central"/>
    <property type="match status" value="1"/>
</dbReference>
<reference evidence="19" key="1">
    <citation type="submission" date="2022-11" db="UniProtKB">
        <authorList>
            <consortium name="WormBaseParasite"/>
        </authorList>
    </citation>
    <scope>IDENTIFICATION</scope>
</reference>
<comment type="catalytic activity">
    <reaction evidence="13">
        <text>RNA(n) + ATP = RNA(n)-3'-adenine ribonucleotide + diphosphate</text>
        <dbReference type="Rhea" id="RHEA:11332"/>
        <dbReference type="Rhea" id="RHEA-COMP:14527"/>
        <dbReference type="Rhea" id="RHEA-COMP:17347"/>
        <dbReference type="ChEBI" id="CHEBI:30616"/>
        <dbReference type="ChEBI" id="CHEBI:33019"/>
        <dbReference type="ChEBI" id="CHEBI:140395"/>
        <dbReference type="ChEBI" id="CHEBI:173115"/>
        <dbReference type="EC" id="2.7.7.19"/>
    </reaction>
</comment>
<keyword evidence="8" id="KW-0479">Metal-binding</keyword>
<feature type="compositionally biased region" description="Polar residues" evidence="14">
    <location>
        <begin position="597"/>
        <end position="612"/>
    </location>
</feature>
<dbReference type="InterPro" id="IPR043519">
    <property type="entry name" value="NT_sf"/>
</dbReference>
<dbReference type="Pfam" id="PF04926">
    <property type="entry name" value="PAP_RNA-bind"/>
    <property type="match status" value="1"/>
</dbReference>
<dbReference type="Gene3D" id="3.30.460.10">
    <property type="entry name" value="Beta Polymerase, domain 2"/>
    <property type="match status" value="1"/>
</dbReference>
<dbReference type="FunFam" id="3.30.460.10:FF:000002">
    <property type="entry name" value="Poly(A) polymerase alpha, putative"/>
    <property type="match status" value="1"/>
</dbReference>
<dbReference type="AlphaFoldDB" id="A0A914DLI4"/>
<evidence type="ECO:0000256" key="3">
    <source>
        <dbReference type="ARBA" id="ARBA00004123"/>
    </source>
</evidence>
<feature type="domain" description="Poly(A) polymerase central" evidence="16">
    <location>
        <begin position="219"/>
        <end position="356"/>
    </location>
</feature>
<feature type="domain" description="Poly(A) polymerase nucleotidyltransferase" evidence="17">
    <location>
        <begin position="21"/>
        <end position="214"/>
    </location>
</feature>
<dbReference type="SUPFAM" id="SSF55003">
    <property type="entry name" value="PAP/Archaeal CCA-adding enzyme, C-terminal domain"/>
    <property type="match status" value="1"/>
</dbReference>
<keyword evidence="6" id="KW-0507">mRNA processing</keyword>
<dbReference type="GO" id="GO:0005524">
    <property type="term" value="F:ATP binding"/>
    <property type="evidence" value="ECO:0007669"/>
    <property type="project" value="UniProtKB-KW"/>
</dbReference>
<feature type="region of interest" description="Disordered" evidence="14">
    <location>
        <begin position="506"/>
        <end position="572"/>
    </location>
</feature>
<dbReference type="InterPro" id="IPR048840">
    <property type="entry name" value="PolA_pol_NTPase"/>
</dbReference>
<evidence type="ECO:0000256" key="10">
    <source>
        <dbReference type="ARBA" id="ARBA00022840"/>
    </source>
</evidence>
<evidence type="ECO:0000256" key="4">
    <source>
        <dbReference type="ARBA" id="ARBA00010912"/>
    </source>
</evidence>
<dbReference type="Gene3D" id="3.30.70.590">
    <property type="entry name" value="Poly(A) polymerase predicted RNA binding domain"/>
    <property type="match status" value="1"/>
</dbReference>
<dbReference type="InterPro" id="IPR007012">
    <property type="entry name" value="PolA_pol_cen_dom"/>
</dbReference>
<evidence type="ECO:0000259" key="17">
    <source>
        <dbReference type="Pfam" id="PF20750"/>
    </source>
</evidence>
<evidence type="ECO:0000256" key="9">
    <source>
        <dbReference type="ARBA" id="ARBA00022741"/>
    </source>
</evidence>
<protein>
    <recommendedName>
        <fullName evidence="5">polynucleotide adenylyltransferase</fullName>
        <ecNumber evidence="5">2.7.7.19</ecNumber>
    </recommendedName>
</protein>
<evidence type="ECO:0000256" key="7">
    <source>
        <dbReference type="ARBA" id="ARBA00022679"/>
    </source>
</evidence>
<proteinExistence type="inferred from homology"/>
<dbReference type="FunFam" id="1.10.1410.10:FF:000001">
    <property type="entry name" value="Putative poly(A) polymerase gamma"/>
    <property type="match status" value="1"/>
</dbReference>
<keyword evidence="18" id="KW-1185">Reference proteome</keyword>
<dbReference type="CDD" id="cd05402">
    <property type="entry name" value="NT_PAP_TUTase"/>
    <property type="match status" value="1"/>
</dbReference>
<evidence type="ECO:0000259" key="15">
    <source>
        <dbReference type="Pfam" id="PF04926"/>
    </source>
</evidence>
<evidence type="ECO:0000256" key="8">
    <source>
        <dbReference type="ARBA" id="ARBA00022723"/>
    </source>
</evidence>
<dbReference type="InterPro" id="IPR011068">
    <property type="entry name" value="NuclTrfase_I-like_C"/>
</dbReference>
<comment type="cofactor">
    <cofactor evidence="1">
        <name>Mn(2+)</name>
        <dbReference type="ChEBI" id="CHEBI:29035"/>
    </cofactor>
</comment>
<dbReference type="Gene3D" id="1.10.1410.10">
    <property type="match status" value="1"/>
</dbReference>
<evidence type="ECO:0000256" key="11">
    <source>
        <dbReference type="ARBA" id="ARBA00022842"/>
    </source>
</evidence>
<dbReference type="GO" id="GO:0003723">
    <property type="term" value="F:RNA binding"/>
    <property type="evidence" value="ECO:0007669"/>
    <property type="project" value="InterPro"/>
</dbReference>
<feature type="region of interest" description="Disordered" evidence="14">
    <location>
        <begin position="719"/>
        <end position="758"/>
    </location>
</feature>
<dbReference type="GO" id="GO:0031123">
    <property type="term" value="P:RNA 3'-end processing"/>
    <property type="evidence" value="ECO:0007669"/>
    <property type="project" value="InterPro"/>
</dbReference>
<dbReference type="SUPFAM" id="SSF81631">
    <property type="entry name" value="PAP/OAS1 substrate-binding domain"/>
    <property type="match status" value="1"/>
</dbReference>
<feature type="region of interest" description="Disordered" evidence="14">
    <location>
        <begin position="592"/>
        <end position="612"/>
    </location>
</feature>
<feature type="domain" description="Poly(A) polymerase RNA-binding" evidence="15">
    <location>
        <begin position="358"/>
        <end position="417"/>
    </location>
</feature>
<feature type="compositionally biased region" description="Polar residues" evidence="14">
    <location>
        <begin position="551"/>
        <end position="572"/>
    </location>
</feature>
<dbReference type="EC" id="2.7.7.19" evidence="5"/>
<evidence type="ECO:0000256" key="1">
    <source>
        <dbReference type="ARBA" id="ARBA00001936"/>
    </source>
</evidence>
<dbReference type="WBParaSite" id="ACRNAN_scaffold3054.g28188.t1">
    <property type="protein sequence ID" value="ACRNAN_scaffold3054.g28188.t1"/>
    <property type="gene ID" value="ACRNAN_scaffold3054.g28188"/>
</dbReference>
<keyword evidence="11" id="KW-0460">Magnesium</keyword>
<dbReference type="SUPFAM" id="SSF81301">
    <property type="entry name" value="Nucleotidyltransferase"/>
    <property type="match status" value="1"/>
</dbReference>
<dbReference type="Pfam" id="PF20750">
    <property type="entry name" value="PAP_NTPase"/>
    <property type="match status" value="1"/>
</dbReference>
<keyword evidence="9" id="KW-0547">Nucleotide-binding</keyword>
<comment type="cofactor">
    <cofactor evidence="2">
        <name>Mg(2+)</name>
        <dbReference type="ChEBI" id="CHEBI:18420"/>
    </cofactor>
</comment>
<evidence type="ECO:0000259" key="16">
    <source>
        <dbReference type="Pfam" id="PF04928"/>
    </source>
</evidence>
<feature type="compositionally biased region" description="Low complexity" evidence="14">
    <location>
        <begin position="719"/>
        <end position="729"/>
    </location>
</feature>
<comment type="similarity">
    <text evidence="4">Belongs to the poly(A) polymerase family.</text>
</comment>
<dbReference type="GO" id="GO:0046872">
    <property type="term" value="F:metal ion binding"/>
    <property type="evidence" value="ECO:0007669"/>
    <property type="project" value="UniProtKB-KW"/>
</dbReference>
<dbReference type="GO" id="GO:1990817">
    <property type="term" value="F:poly(A) RNA polymerase activity"/>
    <property type="evidence" value="ECO:0007669"/>
    <property type="project" value="UniProtKB-EC"/>
</dbReference>
<keyword evidence="10" id="KW-0067">ATP-binding</keyword>
<evidence type="ECO:0000256" key="14">
    <source>
        <dbReference type="SAM" id="MobiDB-lite"/>
    </source>
</evidence>
<evidence type="ECO:0000313" key="19">
    <source>
        <dbReference type="WBParaSite" id="ACRNAN_scaffold3054.g28188.t1"/>
    </source>
</evidence>
<feature type="compositionally biased region" description="Polar residues" evidence="14">
    <location>
        <begin position="749"/>
        <end position="758"/>
    </location>
</feature>
<dbReference type="GO" id="GO:0005634">
    <property type="term" value="C:nucleus"/>
    <property type="evidence" value="ECO:0007669"/>
    <property type="project" value="UniProtKB-SubCell"/>
</dbReference>
<keyword evidence="7" id="KW-0808">Transferase</keyword>
<evidence type="ECO:0000313" key="18">
    <source>
        <dbReference type="Proteomes" id="UP000887540"/>
    </source>
</evidence>
<organism evidence="18 19">
    <name type="scientific">Acrobeloides nanus</name>
    <dbReference type="NCBI Taxonomy" id="290746"/>
    <lineage>
        <taxon>Eukaryota</taxon>
        <taxon>Metazoa</taxon>
        <taxon>Ecdysozoa</taxon>
        <taxon>Nematoda</taxon>
        <taxon>Chromadorea</taxon>
        <taxon>Rhabditida</taxon>
        <taxon>Tylenchina</taxon>
        <taxon>Cephalobomorpha</taxon>
        <taxon>Cephaloboidea</taxon>
        <taxon>Cephalobidae</taxon>
        <taxon>Acrobeloides</taxon>
    </lineage>
</organism>
<dbReference type="InterPro" id="IPR007010">
    <property type="entry name" value="PolA_pol_RNA-bd_dom"/>
</dbReference>
<evidence type="ECO:0000256" key="2">
    <source>
        <dbReference type="ARBA" id="ARBA00001946"/>
    </source>
</evidence>
<accession>A0A914DLI4</accession>
<evidence type="ECO:0000256" key="12">
    <source>
        <dbReference type="ARBA" id="ARBA00023242"/>
    </source>
</evidence>
<sequence length="758" mass="83809">MNTNLLAPQQQPTYEGVAQFGVSQPICVKPPTEKDIKLTRELDECLRAFNIFENEEELQIRLNVLRKVNSLVKSWVRKISEQKKIPVESLDTVGGKLFTCGSYRLGVHTRGGDIDSLCVAPRHVDRSDFFSSFYDMLKEDPNVSDLHAVEDAFVPIIKLRYNGIDLDMLFARLALKEVPDDLQLSNDNLLRNLDEKSIRSLNGCRVADEILRLIPSQKNFVLTLRAVKLWAKNHGIYSNVLGFLGGISWAILVARTCQLYPCAAPAILLEKFFLVFSTWEWPHPVFLKDTDSVQRPNIDNLFHLMPIITPAFPEQNSTFNVTKSTRHVITTAFQEGLQTMLEIVEGKAPFSKLFEEVNFFSRYRHFIALICTTENEEDHLQFSSLVESKIRHLVASFERNPCVNICHINPKQYKPQAPTDIEVTYENPICSLWTVGLDLNKQMKKNIDLTTEIQQFVDMITNATVQNGTYKPTKCVRPVYARRNDLTKWLTKEELLKGRPYALNARKSGNLQSPKVTAAASTSGTETKDIESTSVSDSAISSSSGLESNSTVLLTSSSQPTTPIPESQSMGDLTSVQAAADSTTSLIAEFADENSRSQDGSVASSSITLGHSKTMPNLEATATADRPPATQLPLEHPEQANVGLSSIPTNKQTVKREISPSQLSLETLEQANVSVPTVPFQQIVKCEIPTSALNGFETRKRKSWASPPTVIPSAVLQAARAAAESTAGAGSDGPAAKKKNDVRKLSPSLMATQNGTVA</sequence>